<keyword evidence="5" id="KW-0227">DNA damage</keyword>
<dbReference type="Pfam" id="PF06831">
    <property type="entry name" value="H2TH"/>
    <property type="match status" value="1"/>
</dbReference>
<dbReference type="SUPFAM" id="SSF81624">
    <property type="entry name" value="N-terminal domain of MutM-like DNA repair proteins"/>
    <property type="match status" value="1"/>
</dbReference>
<evidence type="ECO:0000256" key="12">
    <source>
        <dbReference type="ARBA" id="ARBA00023268"/>
    </source>
</evidence>
<dbReference type="Pfam" id="PF01149">
    <property type="entry name" value="Fapy_DNA_glyco"/>
    <property type="match status" value="1"/>
</dbReference>
<dbReference type="InterPro" id="IPR015887">
    <property type="entry name" value="DNA_glyclase_Znf_dom_DNA_BS"/>
</dbReference>
<comment type="cofactor">
    <cofactor evidence="2">
        <name>Zn(2+)</name>
        <dbReference type="ChEBI" id="CHEBI:29105"/>
    </cofactor>
</comment>
<evidence type="ECO:0000256" key="8">
    <source>
        <dbReference type="ARBA" id="ARBA00022833"/>
    </source>
</evidence>
<evidence type="ECO:0000256" key="2">
    <source>
        <dbReference type="ARBA" id="ARBA00001947"/>
    </source>
</evidence>
<dbReference type="AlphaFoldDB" id="A0A6N9H723"/>
<dbReference type="InterPro" id="IPR010979">
    <property type="entry name" value="Ribosomal_uS13-like_H2TH"/>
</dbReference>
<dbReference type="GO" id="GO:0034039">
    <property type="term" value="F:8-oxo-7,8-dihydroguanine DNA N-glycosylase activity"/>
    <property type="evidence" value="ECO:0007669"/>
    <property type="project" value="TreeGrafter"/>
</dbReference>
<sequence>MPEAPELDAAAARLRELAAGRTLTRLDIAAFSVLRTAQPPADSLIGRELSGVGRRGKHLLFDFEGRTAVLHLAPAGWLRHHPTAPRGRVPHRGPLALRLTFDDGSALDVTEQGTKKSAALWVSDEPSSLPTLARLGPEAGELAEGQCEALLRATSAQAKTVLTDQERMAGIGNAWSDEILHRARLSPFAAANRLGERTGALCAGLAETLEVAHAGLDGVPLDKLKAAKKKLLRVHGRTGQPCPVCGTAIAEVSFAERSLQYCPGCQTGGRRLSDRRMDRLLK</sequence>
<reference evidence="18 19" key="1">
    <citation type="submission" date="2020-01" db="EMBL/GenBank/DDBJ databases">
        <authorList>
            <person name="Deng T."/>
        </authorList>
    </citation>
    <scope>NUCLEOTIDE SEQUENCE [LARGE SCALE GENOMIC DNA]</scope>
    <source>
        <strain evidence="18 19">5221</strain>
    </source>
</reference>
<keyword evidence="13" id="KW-0326">Glycosidase</keyword>
<dbReference type="SUPFAM" id="SSF46946">
    <property type="entry name" value="S13-like H2TH domain"/>
    <property type="match status" value="1"/>
</dbReference>
<comment type="catalytic activity">
    <reaction evidence="14">
        <text>2'-deoxyribonucleotide-(2'-deoxyribose 5'-phosphate)-2'-deoxyribonucleotide-DNA = a 3'-end 2'-deoxyribonucleotide-(2,3-dehydro-2,3-deoxyribose 5'-phosphate)-DNA + a 5'-end 5'-phospho-2'-deoxyribonucleoside-DNA + H(+)</text>
        <dbReference type="Rhea" id="RHEA:66592"/>
        <dbReference type="Rhea" id="RHEA-COMP:13180"/>
        <dbReference type="Rhea" id="RHEA-COMP:16897"/>
        <dbReference type="Rhea" id="RHEA-COMP:17067"/>
        <dbReference type="ChEBI" id="CHEBI:15378"/>
        <dbReference type="ChEBI" id="CHEBI:136412"/>
        <dbReference type="ChEBI" id="CHEBI:157695"/>
        <dbReference type="ChEBI" id="CHEBI:167181"/>
        <dbReference type="EC" id="4.2.99.18"/>
    </reaction>
</comment>
<evidence type="ECO:0000313" key="18">
    <source>
        <dbReference type="EMBL" id="MYM19342.1"/>
    </source>
</evidence>
<evidence type="ECO:0000313" key="19">
    <source>
        <dbReference type="Proteomes" id="UP000469215"/>
    </source>
</evidence>
<evidence type="ECO:0000256" key="15">
    <source>
        <dbReference type="PROSITE-ProRule" id="PRU00391"/>
    </source>
</evidence>
<dbReference type="RefSeq" id="WP_160952774.1">
    <property type="nucleotide sequence ID" value="NZ_WWEQ01000014.1"/>
</dbReference>
<proteinExistence type="inferred from homology"/>
<dbReference type="PANTHER" id="PTHR22993">
    <property type="entry name" value="FORMAMIDOPYRIMIDINE-DNA GLYCOSYLASE"/>
    <property type="match status" value="1"/>
</dbReference>
<dbReference type="InterPro" id="IPR000214">
    <property type="entry name" value="Znf_DNA_glyclase/AP_lyase"/>
</dbReference>
<keyword evidence="11" id="KW-0456">Lyase</keyword>
<name>A0A6N9H723_9MICO</name>
<dbReference type="GO" id="GO:0140078">
    <property type="term" value="F:class I DNA-(apurinic or apyrimidinic site) endonuclease activity"/>
    <property type="evidence" value="ECO:0007669"/>
    <property type="project" value="UniProtKB-EC"/>
</dbReference>
<dbReference type="SUPFAM" id="SSF57716">
    <property type="entry name" value="Glucocorticoid receptor-like (DNA-binding domain)"/>
    <property type="match status" value="1"/>
</dbReference>
<evidence type="ECO:0000256" key="13">
    <source>
        <dbReference type="ARBA" id="ARBA00023295"/>
    </source>
</evidence>
<keyword evidence="6 15" id="KW-0863">Zinc-finger</keyword>
<accession>A0A6N9H723</accession>
<keyword evidence="4" id="KW-0479">Metal-binding</keyword>
<evidence type="ECO:0000256" key="7">
    <source>
        <dbReference type="ARBA" id="ARBA00022801"/>
    </source>
</evidence>
<dbReference type="PROSITE" id="PS51068">
    <property type="entry name" value="FPG_CAT"/>
    <property type="match status" value="1"/>
</dbReference>
<organism evidence="18 19">
    <name type="scientific">Brevibacterium rongguiense</name>
    <dbReference type="NCBI Taxonomy" id="2695267"/>
    <lineage>
        <taxon>Bacteria</taxon>
        <taxon>Bacillati</taxon>
        <taxon>Actinomycetota</taxon>
        <taxon>Actinomycetes</taxon>
        <taxon>Micrococcales</taxon>
        <taxon>Brevibacteriaceae</taxon>
        <taxon>Brevibacterium</taxon>
    </lineage>
</organism>
<keyword evidence="9" id="KW-0238">DNA-binding</keyword>
<keyword evidence="7" id="KW-0378">Hydrolase</keyword>
<dbReference type="SMART" id="SM01232">
    <property type="entry name" value="H2TH"/>
    <property type="match status" value="1"/>
</dbReference>
<dbReference type="Pfam" id="PF06827">
    <property type="entry name" value="zf-FPG_IleRS"/>
    <property type="match status" value="1"/>
</dbReference>
<dbReference type="GO" id="GO:0006284">
    <property type="term" value="P:base-excision repair"/>
    <property type="evidence" value="ECO:0007669"/>
    <property type="project" value="InterPro"/>
</dbReference>
<dbReference type="SMART" id="SM00898">
    <property type="entry name" value="Fapy_DNA_glyco"/>
    <property type="match status" value="1"/>
</dbReference>
<keyword evidence="10" id="KW-0234">DNA repair</keyword>
<evidence type="ECO:0000256" key="1">
    <source>
        <dbReference type="ARBA" id="ARBA00001668"/>
    </source>
</evidence>
<evidence type="ECO:0000256" key="5">
    <source>
        <dbReference type="ARBA" id="ARBA00022763"/>
    </source>
</evidence>
<dbReference type="EMBL" id="WWEQ01000014">
    <property type="protein sequence ID" value="MYM19342.1"/>
    <property type="molecule type" value="Genomic_DNA"/>
</dbReference>
<dbReference type="PANTHER" id="PTHR22993:SF9">
    <property type="entry name" value="FORMAMIDOPYRIMIDINE-DNA GLYCOSYLASE"/>
    <property type="match status" value="1"/>
</dbReference>
<evidence type="ECO:0000256" key="14">
    <source>
        <dbReference type="ARBA" id="ARBA00044632"/>
    </source>
</evidence>
<comment type="catalytic activity">
    <reaction evidence="1">
        <text>Hydrolysis of DNA containing ring-opened 7-methylguanine residues, releasing 2,6-diamino-4-hydroxy-5-(N-methyl)formamidopyrimidine.</text>
        <dbReference type="EC" id="3.2.2.23"/>
    </reaction>
</comment>
<dbReference type="GO" id="GO:0008270">
    <property type="term" value="F:zinc ion binding"/>
    <property type="evidence" value="ECO:0007669"/>
    <property type="project" value="UniProtKB-KW"/>
</dbReference>
<dbReference type="InterPro" id="IPR012319">
    <property type="entry name" value="FPG_cat"/>
</dbReference>
<dbReference type="GO" id="GO:0003684">
    <property type="term" value="F:damaged DNA binding"/>
    <property type="evidence" value="ECO:0007669"/>
    <property type="project" value="InterPro"/>
</dbReference>
<keyword evidence="12" id="KW-0511">Multifunctional enzyme</keyword>
<evidence type="ECO:0000256" key="4">
    <source>
        <dbReference type="ARBA" id="ARBA00022723"/>
    </source>
</evidence>
<dbReference type="InterPro" id="IPR010663">
    <property type="entry name" value="Znf_FPG/IleRS"/>
</dbReference>
<dbReference type="InterPro" id="IPR015886">
    <property type="entry name" value="H2TH_FPG"/>
</dbReference>
<evidence type="ECO:0000256" key="10">
    <source>
        <dbReference type="ARBA" id="ARBA00023204"/>
    </source>
</evidence>
<comment type="caution">
    <text evidence="18">The sequence shown here is derived from an EMBL/GenBank/DDBJ whole genome shotgun (WGS) entry which is preliminary data.</text>
</comment>
<dbReference type="Gene3D" id="3.20.190.10">
    <property type="entry name" value="MutM-like, N-terminal"/>
    <property type="match status" value="1"/>
</dbReference>
<evidence type="ECO:0000256" key="9">
    <source>
        <dbReference type="ARBA" id="ARBA00023125"/>
    </source>
</evidence>
<protein>
    <submittedName>
        <fullName evidence="18">Fpg/Nei family DNA glycosylase</fullName>
    </submittedName>
</protein>
<keyword evidence="19" id="KW-1185">Reference proteome</keyword>
<dbReference type="Proteomes" id="UP000469215">
    <property type="component" value="Unassembled WGS sequence"/>
</dbReference>
<feature type="domain" description="Formamidopyrimidine-DNA glycosylase catalytic" evidence="17">
    <location>
        <begin position="2"/>
        <end position="108"/>
    </location>
</feature>
<keyword evidence="8" id="KW-0862">Zinc</keyword>
<evidence type="ECO:0000259" key="17">
    <source>
        <dbReference type="PROSITE" id="PS51068"/>
    </source>
</evidence>
<evidence type="ECO:0000256" key="6">
    <source>
        <dbReference type="ARBA" id="ARBA00022771"/>
    </source>
</evidence>
<evidence type="ECO:0000256" key="11">
    <source>
        <dbReference type="ARBA" id="ARBA00023239"/>
    </source>
</evidence>
<dbReference type="Gene3D" id="1.10.8.50">
    <property type="match status" value="1"/>
</dbReference>
<dbReference type="PROSITE" id="PS51066">
    <property type="entry name" value="ZF_FPG_2"/>
    <property type="match status" value="1"/>
</dbReference>
<dbReference type="InterPro" id="IPR035937">
    <property type="entry name" value="FPG_N"/>
</dbReference>
<gene>
    <name evidence="18" type="ORF">GSY69_05000</name>
</gene>
<evidence type="ECO:0000256" key="3">
    <source>
        <dbReference type="ARBA" id="ARBA00009409"/>
    </source>
</evidence>
<feature type="domain" description="FPG-type" evidence="16">
    <location>
        <begin position="233"/>
        <end position="267"/>
    </location>
</feature>
<comment type="similarity">
    <text evidence="3">Belongs to the FPG family.</text>
</comment>
<evidence type="ECO:0000259" key="16">
    <source>
        <dbReference type="PROSITE" id="PS51066"/>
    </source>
</evidence>
<dbReference type="PROSITE" id="PS01242">
    <property type="entry name" value="ZF_FPG_1"/>
    <property type="match status" value="1"/>
</dbReference>